<gene>
    <name evidence="13" type="ORF">L798_11454</name>
</gene>
<evidence type="ECO:0000256" key="10">
    <source>
        <dbReference type="SAM" id="MobiDB-lite"/>
    </source>
</evidence>
<evidence type="ECO:0000313" key="13">
    <source>
        <dbReference type="EMBL" id="KDR14682.1"/>
    </source>
</evidence>
<feature type="compositionally biased region" description="Low complexity" evidence="10">
    <location>
        <begin position="449"/>
        <end position="476"/>
    </location>
</feature>
<dbReference type="PANTHER" id="PTHR12433">
    <property type="entry name" value="MEDIATOR OF RNA POLYMERASE II TRANSCRIPTION SUBUNIT 25"/>
    <property type="match status" value="1"/>
</dbReference>
<evidence type="ECO:0000256" key="4">
    <source>
        <dbReference type="ARBA" id="ARBA00023015"/>
    </source>
</evidence>
<dbReference type="GO" id="GO:0005667">
    <property type="term" value="C:transcription regulator complex"/>
    <property type="evidence" value="ECO:0007669"/>
    <property type="project" value="TreeGrafter"/>
</dbReference>
<evidence type="ECO:0000256" key="1">
    <source>
        <dbReference type="ARBA" id="ARBA00004123"/>
    </source>
</evidence>
<organism evidence="13 14">
    <name type="scientific">Zootermopsis nevadensis</name>
    <name type="common">Dampwood termite</name>
    <dbReference type="NCBI Taxonomy" id="136037"/>
    <lineage>
        <taxon>Eukaryota</taxon>
        <taxon>Metazoa</taxon>
        <taxon>Ecdysozoa</taxon>
        <taxon>Arthropoda</taxon>
        <taxon>Hexapoda</taxon>
        <taxon>Insecta</taxon>
        <taxon>Pterygota</taxon>
        <taxon>Neoptera</taxon>
        <taxon>Polyneoptera</taxon>
        <taxon>Dictyoptera</taxon>
        <taxon>Blattodea</taxon>
        <taxon>Blattoidea</taxon>
        <taxon>Termitoidae</taxon>
        <taxon>Termopsidae</taxon>
        <taxon>Zootermopsis</taxon>
    </lineage>
</organism>
<dbReference type="GO" id="GO:0045944">
    <property type="term" value="P:positive regulation of transcription by RNA polymerase II"/>
    <property type="evidence" value="ECO:0007669"/>
    <property type="project" value="TreeGrafter"/>
</dbReference>
<dbReference type="InterPro" id="IPR021419">
    <property type="entry name" value="Mediator_Med25_VWA"/>
</dbReference>
<keyword evidence="4" id="KW-0805">Transcription regulation</keyword>
<feature type="compositionally biased region" description="Low complexity" evidence="10">
    <location>
        <begin position="238"/>
        <end position="257"/>
    </location>
</feature>
<feature type="coiled-coil region" evidence="9">
    <location>
        <begin position="761"/>
        <end position="788"/>
    </location>
</feature>
<dbReference type="InParanoid" id="A0A067R8D1"/>
<evidence type="ECO:0000259" key="11">
    <source>
        <dbReference type="Pfam" id="PF11232"/>
    </source>
</evidence>
<feature type="region of interest" description="Disordered" evidence="10">
    <location>
        <begin position="403"/>
        <end position="493"/>
    </location>
</feature>
<dbReference type="Gene3D" id="2.40.290.30">
    <property type="entry name" value="Mediator complex subunit 25, ACID domain"/>
    <property type="match status" value="1"/>
</dbReference>
<dbReference type="Pfam" id="PF11232">
    <property type="entry name" value="Med25"/>
    <property type="match status" value="1"/>
</dbReference>
<keyword evidence="14" id="KW-1185">Reference proteome</keyword>
<comment type="subcellular location">
    <subcellularLocation>
        <location evidence="1">Nucleus</location>
    </subcellularLocation>
</comment>
<feature type="domain" description="Mediator of RNA polymerase II transcription subunit 25 von Willebrand factor type A" evidence="12">
    <location>
        <begin position="10"/>
        <end position="219"/>
    </location>
</feature>
<comment type="similarity">
    <text evidence="2">Belongs to the Mediator complex subunit 25 family.</text>
</comment>
<keyword evidence="9" id="KW-0175">Coiled coil</keyword>
<dbReference type="PANTHER" id="PTHR12433:SF11">
    <property type="entry name" value="MEDIATOR OF RNA POLYMERASE II TRANSCRIPTION SUBUNIT 25"/>
    <property type="match status" value="1"/>
</dbReference>
<accession>A0A067R8D1</accession>
<feature type="compositionally biased region" description="Low complexity" evidence="10">
    <location>
        <begin position="671"/>
        <end position="681"/>
    </location>
</feature>
<dbReference type="GO" id="GO:0016592">
    <property type="term" value="C:mediator complex"/>
    <property type="evidence" value="ECO:0007669"/>
    <property type="project" value="TreeGrafter"/>
</dbReference>
<proteinExistence type="inferred from homology"/>
<dbReference type="FunCoup" id="A0A067R8D1">
    <property type="interactions" value="862"/>
</dbReference>
<dbReference type="InterPro" id="IPR021394">
    <property type="entry name" value="Med25_PTOV"/>
</dbReference>
<dbReference type="Pfam" id="PF11265">
    <property type="entry name" value="Med25_VWA"/>
    <property type="match status" value="1"/>
</dbReference>
<name>A0A067R8D1_ZOONE</name>
<dbReference type="eggNOG" id="ENOG502QRN5">
    <property type="taxonomic scope" value="Eukaryota"/>
</dbReference>
<evidence type="ECO:0000313" key="14">
    <source>
        <dbReference type="Proteomes" id="UP000027135"/>
    </source>
</evidence>
<dbReference type="InterPro" id="IPR036465">
    <property type="entry name" value="vWFA_dom_sf"/>
</dbReference>
<feature type="region of interest" description="Disordered" evidence="10">
    <location>
        <begin position="223"/>
        <end position="269"/>
    </location>
</feature>
<evidence type="ECO:0000259" key="12">
    <source>
        <dbReference type="Pfam" id="PF11265"/>
    </source>
</evidence>
<keyword evidence="7" id="KW-0539">Nucleus</keyword>
<dbReference type="SUPFAM" id="SSF53300">
    <property type="entry name" value="vWA-like"/>
    <property type="match status" value="1"/>
</dbReference>
<keyword evidence="5" id="KW-0010">Activator</keyword>
<protein>
    <recommendedName>
        <fullName evidence="3">Mediator of RNA polymerase II transcription subunit 25</fullName>
    </recommendedName>
    <alternativeName>
        <fullName evidence="8">Mediator complex subunit 25</fullName>
    </alternativeName>
</protein>
<feature type="region of interest" description="Disordered" evidence="10">
    <location>
        <begin position="648"/>
        <end position="697"/>
    </location>
</feature>
<dbReference type="InterPro" id="IPR038196">
    <property type="entry name" value="Med25_PTOV_sf"/>
</dbReference>
<evidence type="ECO:0000256" key="2">
    <source>
        <dbReference type="ARBA" id="ARBA00009102"/>
    </source>
</evidence>
<dbReference type="EMBL" id="KK852868">
    <property type="protein sequence ID" value="KDR14682.1"/>
    <property type="molecule type" value="Genomic_DNA"/>
</dbReference>
<feature type="compositionally biased region" description="Gly residues" evidence="10">
    <location>
        <begin position="723"/>
        <end position="744"/>
    </location>
</feature>
<dbReference type="AlphaFoldDB" id="A0A067R8D1"/>
<feature type="compositionally biased region" description="Polar residues" evidence="10">
    <location>
        <begin position="408"/>
        <end position="425"/>
    </location>
</feature>
<evidence type="ECO:0000256" key="6">
    <source>
        <dbReference type="ARBA" id="ARBA00023163"/>
    </source>
</evidence>
<feature type="region of interest" description="Disordered" evidence="10">
    <location>
        <begin position="720"/>
        <end position="754"/>
    </location>
</feature>
<sequence length="792" mass="85332">MVVGPGDHGLQADIIFVIEGTAINGAYLNDLKSHYVVPTLEYFSQGTIEERDYVAESTSTQYGLVIYQAADCLPNPSSDCFGPYSNPQKLLNILDKIELVGGKGESHANIAEGLATALQCFEDLQQRREPNILPQKHCILVCNSPPYLLPVMESPTFAGHTVEQLAVLLQERGIHLSVLSPRKIPALFKLYEKAGGDLQTSQTKNYAKDPRHLVLLKGYSLKERPISPTPGPIGHPTGNISSMPSSSPNQNNGSPMGTLAPCPGGATGMPQQQTPMMNSQGVQPTVFRPTQTQGVMHPNPRNTILFPQQPPQSYSSQGIMVQNRPPRWPLPMMQPQQQSRQFPNQSALIAQLTQPTMGTAVNPTALAVTGQFNQSKCLHFLNYLLSEDDCLLGYTTVQSVMSQQQQMHNMSRVPQQPGQGGSMNLPSMVGPGPGQQPGPGQSAPPPPQSNQSGTPSGQQPQTIGQQQTVAAPQQGTPPGGPGQPSAQQVCGNQQRQTIWQGVLEWIEKAKNPNDTQKLTRHVPCQVSANPRDGEPDLKADSWPQKLIMQLMPKQLIGNIGGAYLKNSKSVLFHPQNCEALESLTKVMSSGFAGCVHFTSVPSPQTCDIKVLILLYTSEKRAFLGFIPNDQAAFVDRLRKVIQHQKTTQALIRQQGGQLSGSMGAPGGGPQPGQQQTNSQQGPQGGIMMSQTNPMTMGGGQITQNVVTSAAQQMQQQVVSLGQQGAGGNQQQPGAGGPIRGGQGMMAGAPQRPPFDNIEAARQQNLAKIQHLRQTLEAAQQQELQYKSQLEVS</sequence>
<evidence type="ECO:0000256" key="5">
    <source>
        <dbReference type="ARBA" id="ARBA00023159"/>
    </source>
</evidence>
<evidence type="ECO:0000256" key="8">
    <source>
        <dbReference type="ARBA" id="ARBA00031958"/>
    </source>
</evidence>
<dbReference type="OMA" id="WMRPFIA"/>
<evidence type="ECO:0000256" key="7">
    <source>
        <dbReference type="ARBA" id="ARBA00023242"/>
    </source>
</evidence>
<reference evidence="13 14" key="1">
    <citation type="journal article" date="2014" name="Nat. Commun.">
        <title>Molecular traces of alternative social organization in a termite genome.</title>
        <authorList>
            <person name="Terrapon N."/>
            <person name="Li C."/>
            <person name="Robertson H.M."/>
            <person name="Ji L."/>
            <person name="Meng X."/>
            <person name="Booth W."/>
            <person name="Chen Z."/>
            <person name="Childers C.P."/>
            <person name="Glastad K.M."/>
            <person name="Gokhale K."/>
            <person name="Gowin J."/>
            <person name="Gronenberg W."/>
            <person name="Hermansen R.A."/>
            <person name="Hu H."/>
            <person name="Hunt B.G."/>
            <person name="Huylmans A.K."/>
            <person name="Khalil S.M."/>
            <person name="Mitchell R.D."/>
            <person name="Munoz-Torres M.C."/>
            <person name="Mustard J.A."/>
            <person name="Pan H."/>
            <person name="Reese J.T."/>
            <person name="Scharf M.E."/>
            <person name="Sun F."/>
            <person name="Vogel H."/>
            <person name="Xiao J."/>
            <person name="Yang W."/>
            <person name="Yang Z."/>
            <person name="Yang Z."/>
            <person name="Zhou J."/>
            <person name="Zhu J."/>
            <person name="Brent C.S."/>
            <person name="Elsik C.G."/>
            <person name="Goodisman M.A."/>
            <person name="Liberles D.A."/>
            <person name="Roe R.M."/>
            <person name="Vargo E.L."/>
            <person name="Vilcinskas A."/>
            <person name="Wang J."/>
            <person name="Bornberg-Bauer E."/>
            <person name="Korb J."/>
            <person name="Zhang G."/>
            <person name="Liebig J."/>
        </authorList>
    </citation>
    <scope>NUCLEOTIDE SEQUENCE [LARGE SCALE GENOMIC DNA]</scope>
    <source>
        <tissue evidence="13">Whole organism</tissue>
    </source>
</reference>
<keyword evidence="6" id="KW-0804">Transcription</keyword>
<dbReference type="STRING" id="136037.A0A067R8D1"/>
<feature type="non-terminal residue" evidence="13">
    <location>
        <position position="792"/>
    </location>
</feature>
<evidence type="ECO:0000256" key="9">
    <source>
        <dbReference type="SAM" id="Coils"/>
    </source>
</evidence>
<feature type="domain" description="Mediator complex subunit Med25 PTOV" evidence="11">
    <location>
        <begin position="493"/>
        <end position="646"/>
    </location>
</feature>
<dbReference type="Proteomes" id="UP000027135">
    <property type="component" value="Unassembled WGS sequence"/>
</dbReference>
<evidence type="ECO:0000256" key="3">
    <source>
        <dbReference type="ARBA" id="ARBA00019694"/>
    </source>
</evidence>
<dbReference type="FunFam" id="2.40.290.30:FF:000002">
    <property type="entry name" value="Mediator of RNA polymerase II transcription subunit"/>
    <property type="match status" value="1"/>
</dbReference>